<dbReference type="Pfam" id="PF07702">
    <property type="entry name" value="UTRA"/>
    <property type="match status" value="1"/>
</dbReference>
<dbReference type="Gene3D" id="3.40.1410.10">
    <property type="entry name" value="Chorismate lyase-like"/>
    <property type="match status" value="1"/>
</dbReference>
<dbReference type="Gene3D" id="1.10.10.10">
    <property type="entry name" value="Winged helix-like DNA-binding domain superfamily/Winged helix DNA-binding domain"/>
    <property type="match status" value="1"/>
</dbReference>
<dbReference type="Proteomes" id="UP000292085">
    <property type="component" value="Unassembled WGS sequence"/>
</dbReference>
<evidence type="ECO:0000256" key="3">
    <source>
        <dbReference type="ARBA" id="ARBA00023163"/>
    </source>
</evidence>
<keyword evidence="7" id="KW-1185">Reference proteome</keyword>
<dbReference type="EMBL" id="SGIS01000003">
    <property type="protein sequence ID" value="RZF66048.1"/>
    <property type="molecule type" value="Genomic_DNA"/>
</dbReference>
<dbReference type="SMART" id="SM00345">
    <property type="entry name" value="HTH_GNTR"/>
    <property type="match status" value="1"/>
</dbReference>
<evidence type="ECO:0000313" key="7">
    <source>
        <dbReference type="Proteomes" id="UP000292085"/>
    </source>
</evidence>
<protein>
    <submittedName>
        <fullName evidence="6">GntR family transcriptional regulator</fullName>
    </submittedName>
</protein>
<dbReference type="InterPro" id="IPR000524">
    <property type="entry name" value="Tscrpt_reg_HTH_GntR"/>
</dbReference>
<feature type="region of interest" description="Disordered" evidence="4">
    <location>
        <begin position="1"/>
        <end position="49"/>
    </location>
</feature>
<dbReference type="GO" id="GO:0045892">
    <property type="term" value="P:negative regulation of DNA-templated transcription"/>
    <property type="evidence" value="ECO:0007669"/>
    <property type="project" value="TreeGrafter"/>
</dbReference>
<dbReference type="InterPro" id="IPR036388">
    <property type="entry name" value="WH-like_DNA-bd_sf"/>
</dbReference>
<evidence type="ECO:0000256" key="1">
    <source>
        <dbReference type="ARBA" id="ARBA00023015"/>
    </source>
</evidence>
<dbReference type="GO" id="GO:0003700">
    <property type="term" value="F:DNA-binding transcription factor activity"/>
    <property type="evidence" value="ECO:0007669"/>
    <property type="project" value="InterPro"/>
</dbReference>
<dbReference type="InterPro" id="IPR011663">
    <property type="entry name" value="UTRA"/>
</dbReference>
<dbReference type="AlphaFoldDB" id="A0A4V2DDS9"/>
<dbReference type="Pfam" id="PF00392">
    <property type="entry name" value="GntR"/>
    <property type="match status" value="1"/>
</dbReference>
<dbReference type="CDD" id="cd07377">
    <property type="entry name" value="WHTH_GntR"/>
    <property type="match status" value="1"/>
</dbReference>
<comment type="caution">
    <text evidence="6">The sequence shown here is derived from an EMBL/GenBank/DDBJ whole genome shotgun (WGS) entry which is preliminary data.</text>
</comment>
<evidence type="ECO:0000256" key="2">
    <source>
        <dbReference type="ARBA" id="ARBA00023125"/>
    </source>
</evidence>
<dbReference type="PANTHER" id="PTHR44846:SF1">
    <property type="entry name" value="MANNOSYL-D-GLYCERATE TRANSPORT_METABOLISM SYSTEM REPRESSOR MNGR-RELATED"/>
    <property type="match status" value="1"/>
</dbReference>
<dbReference type="InterPro" id="IPR050679">
    <property type="entry name" value="Bact_HTH_transcr_reg"/>
</dbReference>
<dbReference type="SMART" id="SM00866">
    <property type="entry name" value="UTRA"/>
    <property type="match status" value="1"/>
</dbReference>
<name>A0A4V2DDS9_9SPHN</name>
<gene>
    <name evidence="6" type="ORF">EWE75_03385</name>
</gene>
<evidence type="ECO:0000313" key="6">
    <source>
        <dbReference type="EMBL" id="RZF66048.1"/>
    </source>
</evidence>
<accession>A0A4V2DDS9</accession>
<dbReference type="InterPro" id="IPR036390">
    <property type="entry name" value="WH_DNA-bd_sf"/>
</dbReference>
<keyword evidence="3" id="KW-0804">Transcription</keyword>
<keyword evidence="1" id="KW-0805">Transcription regulation</keyword>
<evidence type="ECO:0000259" key="5">
    <source>
        <dbReference type="PROSITE" id="PS50949"/>
    </source>
</evidence>
<dbReference type="PROSITE" id="PS50949">
    <property type="entry name" value="HTH_GNTR"/>
    <property type="match status" value="1"/>
</dbReference>
<dbReference type="SUPFAM" id="SSF64288">
    <property type="entry name" value="Chorismate lyase-like"/>
    <property type="match status" value="1"/>
</dbReference>
<dbReference type="PRINTS" id="PR00035">
    <property type="entry name" value="HTHGNTR"/>
</dbReference>
<dbReference type="InterPro" id="IPR028978">
    <property type="entry name" value="Chorismate_lyase_/UTRA_dom_sf"/>
</dbReference>
<evidence type="ECO:0000256" key="4">
    <source>
        <dbReference type="SAM" id="MobiDB-lite"/>
    </source>
</evidence>
<organism evidence="6 7">
    <name type="scientific">Sphingomonas populi</name>
    <dbReference type="NCBI Taxonomy" id="2484750"/>
    <lineage>
        <taxon>Bacteria</taxon>
        <taxon>Pseudomonadati</taxon>
        <taxon>Pseudomonadota</taxon>
        <taxon>Alphaproteobacteria</taxon>
        <taxon>Sphingomonadales</taxon>
        <taxon>Sphingomonadaceae</taxon>
        <taxon>Sphingomonas</taxon>
    </lineage>
</organism>
<dbReference type="GO" id="GO:0003677">
    <property type="term" value="F:DNA binding"/>
    <property type="evidence" value="ECO:0007669"/>
    <property type="project" value="UniProtKB-KW"/>
</dbReference>
<proteinExistence type="predicted"/>
<sequence length="297" mass="31845">MRVPHLVESSARLHHGRGVSGHGPICHPSISNASDQRRQRISAPPKSSIDRKNAVPLYHQIFLALRDAILSGQRPAGSLLPTEHELAEQWGVSRITARRALDELAQHGMVERRRRTGTRVIFHAPAPPMEADLDHAVEALIAFGRDTQVRVLSITQEAVDAEGAAALALAPGASIIRAVRLRLQGDEPLGLVVSQVPAAAAMGRIDAAALAAKPMLALLQELGHHLQGGHQTISALSADYALATALAIEPRAPVLRIERVVTGAGGAPILRTVADYRADRYRLRLDLHGRSAPDLTP</sequence>
<feature type="domain" description="HTH gntR-type" evidence="5">
    <location>
        <begin position="55"/>
        <end position="123"/>
    </location>
</feature>
<reference evidence="6 7" key="1">
    <citation type="submission" date="2019-02" db="EMBL/GenBank/DDBJ databases">
        <authorList>
            <person name="Li Y."/>
        </authorList>
    </citation>
    <scope>NUCLEOTIDE SEQUENCE [LARGE SCALE GENOMIC DNA]</scope>
    <source>
        <strain evidence="6 7">3-7</strain>
    </source>
</reference>
<dbReference type="SUPFAM" id="SSF46785">
    <property type="entry name" value="Winged helix' DNA-binding domain"/>
    <property type="match status" value="1"/>
</dbReference>
<dbReference type="OrthoDB" id="7173258at2"/>
<dbReference type="PANTHER" id="PTHR44846">
    <property type="entry name" value="MANNOSYL-D-GLYCERATE TRANSPORT/METABOLISM SYSTEM REPRESSOR MNGR-RELATED"/>
    <property type="match status" value="1"/>
</dbReference>
<keyword evidence="2" id="KW-0238">DNA-binding</keyword>